<dbReference type="VEuPathDB" id="FungiDB:CC77DRAFT_91537"/>
<sequence>MNSHSRMLEEGISFVRQAQEAEADIRVHEISLTTAELARSLDTTNRVIPVVDVSAVRLSVRGVLQSVLGLRRKCDSCMRTVNTMYSLAHYYGMKVQTAPGYHAKHRSQMLSLFRQLFQSPRLSLPFGLLLRCRAPHLVNLALVLAASQAVALLVQLSAAPSL</sequence>
<keyword evidence="3" id="KW-1185">Reference proteome</keyword>
<dbReference type="RefSeq" id="XP_018386345.1">
    <property type="nucleotide sequence ID" value="XM_018533671.1"/>
</dbReference>
<evidence type="ECO:0000256" key="1">
    <source>
        <dbReference type="SAM" id="Phobius"/>
    </source>
</evidence>
<name>A0A177DLV9_ALTAL</name>
<keyword evidence="1" id="KW-0472">Membrane</keyword>
<dbReference type="KEGG" id="aalt:CC77DRAFT_91537"/>
<keyword evidence="1" id="KW-1133">Transmembrane helix</keyword>
<reference evidence="2 3" key="1">
    <citation type="submission" date="2016-05" db="EMBL/GenBank/DDBJ databases">
        <title>Comparative analysis of secretome profiles of manganese(II)-oxidizing ascomycete fungi.</title>
        <authorList>
            <consortium name="DOE Joint Genome Institute"/>
            <person name="Zeiner C.A."/>
            <person name="Purvine S.O."/>
            <person name="Zink E.M."/>
            <person name="Wu S."/>
            <person name="Pasa-Tolic L."/>
            <person name="Chaput D.L."/>
            <person name="Haridas S."/>
            <person name="Grigoriev I.V."/>
            <person name="Santelli C.M."/>
            <person name="Hansel C.M."/>
        </authorList>
    </citation>
    <scope>NUCLEOTIDE SEQUENCE [LARGE SCALE GENOMIC DNA]</scope>
    <source>
        <strain evidence="2 3">SRC1lrK2f</strain>
    </source>
</reference>
<feature type="transmembrane region" description="Helical" evidence="1">
    <location>
        <begin position="137"/>
        <end position="158"/>
    </location>
</feature>
<evidence type="ECO:0000313" key="2">
    <source>
        <dbReference type="EMBL" id="OAG20924.1"/>
    </source>
</evidence>
<keyword evidence="1" id="KW-0812">Transmembrane</keyword>
<evidence type="ECO:0000313" key="3">
    <source>
        <dbReference type="Proteomes" id="UP000077248"/>
    </source>
</evidence>
<dbReference type="EMBL" id="KV441478">
    <property type="protein sequence ID" value="OAG20924.1"/>
    <property type="molecule type" value="Genomic_DNA"/>
</dbReference>
<proteinExistence type="predicted"/>
<organism evidence="2 3">
    <name type="scientific">Alternaria alternata</name>
    <name type="common">Alternaria rot fungus</name>
    <name type="synonym">Torula alternata</name>
    <dbReference type="NCBI Taxonomy" id="5599"/>
    <lineage>
        <taxon>Eukaryota</taxon>
        <taxon>Fungi</taxon>
        <taxon>Dikarya</taxon>
        <taxon>Ascomycota</taxon>
        <taxon>Pezizomycotina</taxon>
        <taxon>Dothideomycetes</taxon>
        <taxon>Pleosporomycetidae</taxon>
        <taxon>Pleosporales</taxon>
        <taxon>Pleosporineae</taxon>
        <taxon>Pleosporaceae</taxon>
        <taxon>Alternaria</taxon>
        <taxon>Alternaria sect. Alternaria</taxon>
        <taxon>Alternaria alternata complex</taxon>
    </lineage>
</organism>
<accession>A0A177DLV9</accession>
<dbReference type="GeneID" id="29119265"/>
<dbReference type="AlphaFoldDB" id="A0A177DLV9"/>
<gene>
    <name evidence="2" type="ORF">CC77DRAFT_91537</name>
</gene>
<dbReference type="Proteomes" id="UP000077248">
    <property type="component" value="Unassembled WGS sequence"/>
</dbReference>
<protein>
    <submittedName>
        <fullName evidence="2">Uncharacterized protein</fullName>
    </submittedName>
</protein>